<evidence type="ECO:0000313" key="8">
    <source>
        <dbReference type="Ensembl" id="ENSSSCP00030033292.1"/>
    </source>
</evidence>
<evidence type="ECO:0000256" key="6">
    <source>
        <dbReference type="ARBA" id="ARBA00023157"/>
    </source>
</evidence>
<comment type="similarity">
    <text evidence="2">Belongs to the resistin/FIZZ family.</text>
</comment>
<dbReference type="Pfam" id="PF06954">
    <property type="entry name" value="Resistin"/>
    <property type="match status" value="1"/>
</dbReference>
<name>A0A8D1CC19_PIG</name>
<protein>
    <submittedName>
        <fullName evidence="8">Resistin</fullName>
    </submittedName>
</protein>
<evidence type="ECO:0000256" key="3">
    <source>
        <dbReference type="ARBA" id="ARBA00022525"/>
    </source>
</evidence>
<evidence type="ECO:0000256" key="2">
    <source>
        <dbReference type="ARBA" id="ARBA00007258"/>
    </source>
</evidence>
<keyword evidence="3" id="KW-0964">Secreted</keyword>
<feature type="chain" id="PRO_5034367920" evidence="7">
    <location>
        <begin position="19"/>
        <end position="208"/>
    </location>
</feature>
<dbReference type="InterPro" id="IPR036262">
    <property type="entry name" value="Resistin-like_sf"/>
</dbReference>
<dbReference type="Proteomes" id="UP000694570">
    <property type="component" value="Unplaced"/>
</dbReference>
<evidence type="ECO:0000256" key="7">
    <source>
        <dbReference type="SAM" id="SignalP"/>
    </source>
</evidence>
<dbReference type="SUPFAM" id="SSF111423">
    <property type="entry name" value="Resistin"/>
    <property type="match status" value="1"/>
</dbReference>
<comment type="subcellular location">
    <subcellularLocation>
        <location evidence="1">Secreted</location>
    </subcellularLocation>
</comment>
<sequence length="208" mass="22359">MKALSLLFLPTLGLLVWGKSLCPVDEAINEKIRDVASFLIPQVIRNIGLECRSVTSRGDLVTCPSGEYRTCCLDSRFCSQYPITPSPMSSLYFSRTTSPCLYFPNVLVLSISGGTHPATPSPVSFSNFWTPFPQDTCVHAPSRQLPHHPRIWLQFPGPPRPAASGSGSKVLLPHSHLQALLSLGARVAPPVALGTCALRPPATASALA</sequence>
<evidence type="ECO:0000256" key="1">
    <source>
        <dbReference type="ARBA" id="ARBA00004613"/>
    </source>
</evidence>
<organism evidence="8 9">
    <name type="scientific">Sus scrofa</name>
    <name type="common">Pig</name>
    <dbReference type="NCBI Taxonomy" id="9823"/>
    <lineage>
        <taxon>Eukaryota</taxon>
        <taxon>Metazoa</taxon>
        <taxon>Chordata</taxon>
        <taxon>Craniata</taxon>
        <taxon>Vertebrata</taxon>
        <taxon>Euteleostomi</taxon>
        <taxon>Mammalia</taxon>
        <taxon>Eutheria</taxon>
        <taxon>Laurasiatheria</taxon>
        <taxon>Artiodactyla</taxon>
        <taxon>Suina</taxon>
        <taxon>Suidae</taxon>
        <taxon>Sus</taxon>
    </lineage>
</organism>
<evidence type="ECO:0000313" key="9">
    <source>
        <dbReference type="Proteomes" id="UP000694570"/>
    </source>
</evidence>
<proteinExistence type="inferred from homology"/>
<dbReference type="Ensembl" id="ENSSSCT00030072958.1">
    <property type="protein sequence ID" value="ENSSSCP00030033292.1"/>
    <property type="gene ID" value="ENSSSCG00030052349.1"/>
</dbReference>
<evidence type="ECO:0000256" key="5">
    <source>
        <dbReference type="ARBA" id="ARBA00022729"/>
    </source>
</evidence>
<accession>A0A8D1CC19</accession>
<keyword evidence="4" id="KW-0372">Hormone</keyword>
<dbReference type="GO" id="GO:0005576">
    <property type="term" value="C:extracellular region"/>
    <property type="evidence" value="ECO:0007669"/>
    <property type="project" value="UniProtKB-SubCell"/>
</dbReference>
<keyword evidence="5 7" id="KW-0732">Signal</keyword>
<dbReference type="GO" id="GO:0005179">
    <property type="term" value="F:hormone activity"/>
    <property type="evidence" value="ECO:0007669"/>
    <property type="project" value="UniProtKB-KW"/>
</dbReference>
<gene>
    <name evidence="8" type="primary">RETN</name>
</gene>
<dbReference type="AlphaFoldDB" id="A0A8D1CC19"/>
<keyword evidence="6" id="KW-1015">Disulfide bond</keyword>
<dbReference type="InterPro" id="IPR009714">
    <property type="entry name" value="RELM"/>
</dbReference>
<feature type="signal peptide" evidence="7">
    <location>
        <begin position="1"/>
        <end position="18"/>
    </location>
</feature>
<reference evidence="8" key="1">
    <citation type="submission" date="2025-08" db="UniProtKB">
        <authorList>
            <consortium name="Ensembl"/>
        </authorList>
    </citation>
    <scope>IDENTIFICATION</scope>
</reference>
<evidence type="ECO:0000256" key="4">
    <source>
        <dbReference type="ARBA" id="ARBA00022702"/>
    </source>
</evidence>